<reference evidence="1 2" key="1">
    <citation type="submission" date="2024-05" db="EMBL/GenBank/DDBJ databases">
        <authorList>
            <person name="Venkateswaran K."/>
        </authorList>
    </citation>
    <scope>NUCLEOTIDE SEQUENCE [LARGE SCALE GENOMIC DNA]</scope>
    <source>
        <strain evidence="1 2">179-C4-2-HS</strain>
    </source>
</reference>
<dbReference type="RefSeq" id="WP_306074278.1">
    <property type="nucleotide sequence ID" value="NZ_JAROBZ020000001.1"/>
</dbReference>
<accession>A0ABV4YRY8</accession>
<organism evidence="1 2">
    <name type="scientific">Neobacillus driksii</name>
    <dbReference type="NCBI Taxonomy" id="3035913"/>
    <lineage>
        <taxon>Bacteria</taxon>
        <taxon>Bacillati</taxon>
        <taxon>Bacillota</taxon>
        <taxon>Bacilli</taxon>
        <taxon>Bacillales</taxon>
        <taxon>Bacillaceae</taxon>
        <taxon>Neobacillus</taxon>
    </lineage>
</organism>
<evidence type="ECO:0000313" key="2">
    <source>
        <dbReference type="Proteomes" id="UP001241748"/>
    </source>
</evidence>
<dbReference type="Proteomes" id="UP001241748">
    <property type="component" value="Unassembled WGS sequence"/>
</dbReference>
<gene>
    <name evidence="1" type="ORF">P5G62_010965</name>
</gene>
<sequence>MEKILNLILAEQKRQGDLLHQLINTVAATNVKVAELNEKIVGMDEKIVGMDKKIFGMDEKIFGMDGKIVGMDAKITETNEKVTTIEKKLDSVFEEVKEIKATMATKHDLEYFDQMISEHSREIYKLKNH</sequence>
<evidence type="ECO:0008006" key="3">
    <source>
        <dbReference type="Google" id="ProtNLM"/>
    </source>
</evidence>
<dbReference type="EMBL" id="JAROBZ020000001">
    <property type="protein sequence ID" value="MFB3167629.1"/>
    <property type="molecule type" value="Genomic_DNA"/>
</dbReference>
<proteinExistence type="predicted"/>
<evidence type="ECO:0000313" key="1">
    <source>
        <dbReference type="EMBL" id="MFB3167629.1"/>
    </source>
</evidence>
<comment type="caution">
    <text evidence="1">The sequence shown here is derived from an EMBL/GenBank/DDBJ whole genome shotgun (WGS) entry which is preliminary data.</text>
</comment>
<name>A0ABV4YRY8_9BACI</name>
<keyword evidence="2" id="KW-1185">Reference proteome</keyword>
<protein>
    <recommendedName>
        <fullName evidence="3">DUF5082 domain-containing protein</fullName>
    </recommendedName>
</protein>
<dbReference type="Gene3D" id="1.20.5.340">
    <property type="match status" value="1"/>
</dbReference>